<dbReference type="OrthoDB" id="10448400at2759"/>
<dbReference type="AlphaFoldDB" id="A0A0V1AV15"/>
<accession>A0A0V1AV15</accession>
<organism evidence="1 2">
    <name type="scientific">Trichinella spiralis</name>
    <name type="common">Trichina worm</name>
    <dbReference type="NCBI Taxonomy" id="6334"/>
    <lineage>
        <taxon>Eukaryota</taxon>
        <taxon>Metazoa</taxon>
        <taxon>Ecdysozoa</taxon>
        <taxon>Nematoda</taxon>
        <taxon>Enoplea</taxon>
        <taxon>Dorylaimia</taxon>
        <taxon>Trichinellida</taxon>
        <taxon>Trichinellidae</taxon>
        <taxon>Trichinella</taxon>
    </lineage>
</organism>
<reference evidence="1 2" key="1">
    <citation type="submission" date="2015-01" db="EMBL/GenBank/DDBJ databases">
        <title>Evolution of Trichinella species and genotypes.</title>
        <authorList>
            <person name="Korhonen P.K."/>
            <person name="Edoardo P."/>
            <person name="Giuseppe L.R."/>
            <person name="Gasser R.B."/>
        </authorList>
    </citation>
    <scope>NUCLEOTIDE SEQUENCE [LARGE SCALE GENOMIC DNA]</scope>
    <source>
        <strain evidence="1">ISS3</strain>
    </source>
</reference>
<dbReference type="Proteomes" id="UP000054776">
    <property type="component" value="Unassembled WGS sequence"/>
</dbReference>
<comment type="caution">
    <text evidence="1">The sequence shown here is derived from an EMBL/GenBank/DDBJ whole genome shotgun (WGS) entry which is preliminary data.</text>
</comment>
<evidence type="ECO:0000313" key="2">
    <source>
        <dbReference type="Proteomes" id="UP000054776"/>
    </source>
</evidence>
<gene>
    <name evidence="1" type="ORF">T01_11627</name>
</gene>
<keyword evidence="2" id="KW-1185">Reference proteome</keyword>
<dbReference type="EMBL" id="JYDH01000197">
    <property type="protein sequence ID" value="KRY28624.1"/>
    <property type="molecule type" value="Genomic_DNA"/>
</dbReference>
<protein>
    <submittedName>
        <fullName evidence="1">Uncharacterized protein</fullName>
    </submittedName>
</protein>
<name>A0A0V1AV15_TRISP</name>
<dbReference type="InParanoid" id="A0A0V1AV15"/>
<proteinExistence type="predicted"/>
<evidence type="ECO:0000313" key="1">
    <source>
        <dbReference type="EMBL" id="KRY28624.1"/>
    </source>
</evidence>
<sequence length="81" mass="9423">MVRSNETRRQFNGFVETTNFHLTGRAKPKFTDKSQVPVTLMRELLWGVQLRNVHCVEFTAWGGFSKHYTYHYSLIGIAFLG</sequence>